<feature type="binding site" evidence="13">
    <location>
        <position position="485"/>
    </location>
    <ligand>
        <name>K(+)</name>
        <dbReference type="ChEBI" id="CHEBI:29103"/>
        <note>ligand shared between two tetrameric partners</note>
    </ligand>
</feature>
<feature type="binding site" evidence="13">
    <location>
        <position position="483"/>
    </location>
    <ligand>
        <name>K(+)</name>
        <dbReference type="ChEBI" id="CHEBI:29103"/>
        <note>ligand shared between two tetrameric partners</note>
    </ligand>
</feature>
<reference evidence="22" key="2">
    <citation type="submission" date="2020-09" db="EMBL/GenBank/DDBJ databases">
        <authorList>
            <person name="Sun Q."/>
            <person name="Zhou Y."/>
        </authorList>
    </citation>
    <scope>NUCLEOTIDE SEQUENCE</scope>
    <source>
        <strain evidence="22">CGMCC 1.15152</strain>
    </source>
</reference>
<organism evidence="22 23">
    <name type="scientific">Microbacterium faecale</name>
    <dbReference type="NCBI Taxonomy" id="1804630"/>
    <lineage>
        <taxon>Bacteria</taxon>
        <taxon>Bacillati</taxon>
        <taxon>Actinomycetota</taxon>
        <taxon>Actinomycetes</taxon>
        <taxon>Micrococcales</taxon>
        <taxon>Microbacteriaceae</taxon>
        <taxon>Microbacterium</taxon>
    </lineage>
</organism>
<evidence type="ECO:0000259" key="21">
    <source>
        <dbReference type="PROSITE" id="PS51371"/>
    </source>
</evidence>
<comment type="similarity">
    <text evidence="2 13 19">Belongs to the IMPDH/GMPR family.</text>
</comment>
<dbReference type="GO" id="GO:0006177">
    <property type="term" value="P:GMP biosynthetic process"/>
    <property type="evidence" value="ECO:0007669"/>
    <property type="project" value="UniProtKB-UniRule"/>
</dbReference>
<evidence type="ECO:0000256" key="2">
    <source>
        <dbReference type="ARBA" id="ARBA00005502"/>
    </source>
</evidence>
<dbReference type="InterPro" id="IPR005990">
    <property type="entry name" value="IMP_DH"/>
</dbReference>
<dbReference type="NCBIfam" id="TIGR01302">
    <property type="entry name" value="IMP_dehydrog"/>
    <property type="match status" value="1"/>
</dbReference>
<evidence type="ECO:0000256" key="10">
    <source>
        <dbReference type="ARBA" id="ARBA00023027"/>
    </source>
</evidence>
<dbReference type="Pfam" id="PF00478">
    <property type="entry name" value="IMPDH"/>
    <property type="match status" value="1"/>
</dbReference>
<dbReference type="SUPFAM" id="SSF54631">
    <property type="entry name" value="CBS-domain pair"/>
    <property type="match status" value="1"/>
</dbReference>
<comment type="caution">
    <text evidence="22">The sequence shown here is derived from an EMBL/GenBank/DDBJ whole genome shotgun (WGS) entry which is preliminary data.</text>
</comment>
<dbReference type="Proteomes" id="UP000633205">
    <property type="component" value="Unassembled WGS sequence"/>
</dbReference>
<dbReference type="GO" id="GO:0046872">
    <property type="term" value="F:metal ion binding"/>
    <property type="evidence" value="ECO:0007669"/>
    <property type="project" value="UniProtKB-UniRule"/>
</dbReference>
<dbReference type="PANTHER" id="PTHR11911:SF111">
    <property type="entry name" value="INOSINE-5'-MONOPHOSPHATE DEHYDROGENASE"/>
    <property type="match status" value="1"/>
</dbReference>
<feature type="binding site" evidence="13">
    <location>
        <position position="484"/>
    </location>
    <ligand>
        <name>K(+)</name>
        <dbReference type="ChEBI" id="CHEBI:29103"/>
        <note>ligand shared between two tetrameric partners</note>
    </ligand>
</feature>
<evidence type="ECO:0000256" key="19">
    <source>
        <dbReference type="RuleBase" id="RU003927"/>
    </source>
</evidence>
<dbReference type="EMBL" id="BMHO01000002">
    <property type="protein sequence ID" value="GGD44807.1"/>
    <property type="molecule type" value="Genomic_DNA"/>
</dbReference>
<comment type="pathway">
    <text evidence="13 20">Purine metabolism; XMP biosynthesis via de novo pathway; XMP from IMP: step 1/1.</text>
</comment>
<comment type="caution">
    <text evidence="13">Lacks conserved residue(s) required for the propagation of feature annotation.</text>
</comment>
<protein>
    <recommendedName>
        <fullName evidence="13 20">Inosine-5'-monophosphate dehydrogenase</fullName>
        <shortName evidence="13">IMP dehydrogenase</shortName>
        <shortName evidence="13">IMPD</shortName>
        <shortName evidence="13">IMPDH</shortName>
        <ecNumber evidence="13 20">1.1.1.205</ecNumber>
    </recommendedName>
</protein>
<evidence type="ECO:0000256" key="17">
    <source>
        <dbReference type="PIRSR" id="PIRSR000130-4"/>
    </source>
</evidence>
<sequence>MTDHDPFGFIGLTYDDVLLLPGHTDVIPSEAETSSQLTRRIRVEMPLLSAAMDTVTESRMAIAIARQGGMGILHRNMSIEEQAAAVDRVKRSESGMVTDPITIEPSATLAELDAACAEYRISGLPVVDGNGKLVGIVTNRDMRFVSDEDKKTTLVSEVMTQEGLITGRPGIGSDEVVALFSKHRVEKLPLVDDDGALVGLITIKDFDKREQYPSSTKDDQGRLRVGAAIGFFGDAWTRAEALRDAGVDVIVVDTANGQSQGVIDIVTRLKADESFAHIDIVGGNVATREGAQALIDAGVDAVKVGVGPGSICTTRVVAGVGVPQITAIYEASLACRAAGIPLIADGGLQHSGDIAKALVAGADTVMLGSLLAGTAESPGELVFSNGKQFKQYRGMGSLGAMQTRGKKTSYSKDRYFQADVPSDDKLIPEGIEGQVPYRGPVEAVAYQLTGGLRQSMFYVGARTIDELKSTGRFVRITPAGLKESHPHDVQMIVEAPNYTR</sequence>
<evidence type="ECO:0000313" key="22">
    <source>
        <dbReference type="EMBL" id="GGD44807.1"/>
    </source>
</evidence>
<dbReference type="HAMAP" id="MF_01964">
    <property type="entry name" value="IMPDH"/>
    <property type="match status" value="1"/>
</dbReference>
<dbReference type="InterPro" id="IPR015875">
    <property type="entry name" value="IMP_DH/GMP_Rdtase_CS"/>
</dbReference>
<dbReference type="GO" id="GO:0003938">
    <property type="term" value="F:IMP dehydrogenase activity"/>
    <property type="evidence" value="ECO:0007669"/>
    <property type="project" value="UniProtKB-UniRule"/>
</dbReference>
<keyword evidence="6 13" id="KW-0332">GMP biosynthesis</keyword>
<evidence type="ECO:0000256" key="1">
    <source>
        <dbReference type="ARBA" id="ARBA00001958"/>
    </source>
</evidence>
<feature type="binding site" evidence="13 15">
    <location>
        <begin position="368"/>
        <end position="369"/>
    </location>
    <ligand>
        <name>IMP</name>
        <dbReference type="ChEBI" id="CHEBI:58053"/>
    </ligand>
</feature>
<dbReference type="InterPro" id="IPR046342">
    <property type="entry name" value="CBS_dom_sf"/>
</dbReference>
<keyword evidence="10 13" id="KW-0520">NAD</keyword>
<dbReference type="Pfam" id="PF00571">
    <property type="entry name" value="CBS"/>
    <property type="match status" value="2"/>
</dbReference>
<gene>
    <name evidence="13 22" type="primary">guaB</name>
    <name evidence="22" type="ORF">GCM10010915_27560</name>
</gene>
<dbReference type="RefSeq" id="WP_188712985.1">
    <property type="nucleotide sequence ID" value="NZ_BMHO01000002.1"/>
</dbReference>
<dbReference type="EC" id="1.1.1.205" evidence="13 20"/>
<evidence type="ECO:0000256" key="7">
    <source>
        <dbReference type="ARBA" id="ARBA00022755"/>
    </source>
</evidence>
<dbReference type="FunFam" id="3.20.20.70:FF:000003">
    <property type="entry name" value="GMP reductase"/>
    <property type="match status" value="1"/>
</dbReference>
<dbReference type="SMART" id="SM01240">
    <property type="entry name" value="IMPDH"/>
    <property type="match status" value="1"/>
</dbReference>
<feature type="binding site" evidence="13 16">
    <location>
        <begin position="305"/>
        <end position="307"/>
    </location>
    <ligand>
        <name>NAD(+)</name>
        <dbReference type="ChEBI" id="CHEBI:57540"/>
    </ligand>
</feature>
<feature type="domain" description="CBS" evidence="21">
    <location>
        <begin position="159"/>
        <end position="216"/>
    </location>
</feature>
<evidence type="ECO:0000256" key="14">
    <source>
        <dbReference type="PIRSR" id="PIRSR000130-1"/>
    </source>
</evidence>
<dbReference type="CDD" id="cd04601">
    <property type="entry name" value="CBS_pair_IMPDH"/>
    <property type="match status" value="1"/>
</dbReference>
<dbReference type="PANTHER" id="PTHR11911">
    <property type="entry name" value="INOSINE-5-MONOPHOSPHATE DEHYDROGENASE RELATED"/>
    <property type="match status" value="1"/>
</dbReference>
<keyword evidence="23" id="KW-1185">Reference proteome</keyword>
<name>A0A916YGS7_9MICO</name>
<dbReference type="PROSITE" id="PS00487">
    <property type="entry name" value="IMP_DH_GMP_RED"/>
    <property type="match status" value="1"/>
</dbReference>
<evidence type="ECO:0000256" key="9">
    <source>
        <dbReference type="ARBA" id="ARBA00023002"/>
    </source>
</evidence>
<evidence type="ECO:0000256" key="20">
    <source>
        <dbReference type="RuleBase" id="RU003928"/>
    </source>
</evidence>
<reference evidence="22" key="1">
    <citation type="journal article" date="2014" name="Int. J. Syst. Evol. Microbiol.">
        <title>Complete genome sequence of Corynebacterium casei LMG S-19264T (=DSM 44701T), isolated from a smear-ripened cheese.</title>
        <authorList>
            <consortium name="US DOE Joint Genome Institute (JGI-PGF)"/>
            <person name="Walter F."/>
            <person name="Albersmeier A."/>
            <person name="Kalinowski J."/>
            <person name="Ruckert C."/>
        </authorList>
    </citation>
    <scope>NUCLEOTIDE SEQUENCE</scope>
    <source>
        <strain evidence="22">CGMCC 1.15152</strain>
    </source>
</reference>
<feature type="binding site" description="in other chain" evidence="13 17">
    <location>
        <position position="312"/>
    </location>
    <ligand>
        <name>K(+)</name>
        <dbReference type="ChEBI" id="CHEBI:29103"/>
        <note>ligand shared between two tetrameric partners</note>
    </ligand>
</feature>
<dbReference type="GO" id="GO:0006183">
    <property type="term" value="P:GTP biosynthetic process"/>
    <property type="evidence" value="ECO:0007669"/>
    <property type="project" value="TreeGrafter"/>
</dbReference>
<keyword evidence="8 13" id="KW-0630">Potassium</keyword>
<keyword evidence="11 18" id="KW-0129">CBS domain</keyword>
<dbReference type="InterPro" id="IPR001093">
    <property type="entry name" value="IMP_DH_GMPRt"/>
</dbReference>
<evidence type="ECO:0000256" key="12">
    <source>
        <dbReference type="ARBA" id="ARBA00048028"/>
    </source>
</evidence>
<dbReference type="InterPro" id="IPR000644">
    <property type="entry name" value="CBS_dom"/>
</dbReference>
<evidence type="ECO:0000256" key="5">
    <source>
        <dbReference type="ARBA" id="ARBA00022737"/>
    </source>
</evidence>
<dbReference type="CDD" id="cd00381">
    <property type="entry name" value="IMPDH"/>
    <property type="match status" value="1"/>
</dbReference>
<feature type="domain" description="CBS" evidence="21">
    <location>
        <begin position="96"/>
        <end position="152"/>
    </location>
</feature>
<evidence type="ECO:0000256" key="13">
    <source>
        <dbReference type="HAMAP-Rule" id="MF_01964"/>
    </source>
</evidence>
<feature type="binding site" evidence="13">
    <location>
        <position position="253"/>
    </location>
    <ligand>
        <name>NAD(+)</name>
        <dbReference type="ChEBI" id="CHEBI:57540"/>
    </ligand>
</feature>
<feature type="binding site" description="in other chain" evidence="13 17">
    <location>
        <position position="309"/>
    </location>
    <ligand>
        <name>K(+)</name>
        <dbReference type="ChEBI" id="CHEBI:29103"/>
        <note>ligand shared between two tetrameric partners</note>
    </ligand>
</feature>
<comment type="cofactor">
    <cofactor evidence="1 13">
        <name>K(+)</name>
        <dbReference type="ChEBI" id="CHEBI:29103"/>
    </cofactor>
</comment>
<dbReference type="GO" id="GO:0000166">
    <property type="term" value="F:nucleotide binding"/>
    <property type="evidence" value="ECO:0007669"/>
    <property type="project" value="UniProtKB-UniRule"/>
</dbReference>
<feature type="binding site" evidence="16">
    <location>
        <begin position="253"/>
        <end position="255"/>
    </location>
    <ligand>
        <name>NAD(+)</name>
        <dbReference type="ChEBI" id="CHEBI:57540"/>
    </ligand>
</feature>
<accession>A0A916YGS7</accession>
<evidence type="ECO:0000256" key="11">
    <source>
        <dbReference type="ARBA" id="ARBA00023122"/>
    </source>
</evidence>
<evidence type="ECO:0000256" key="6">
    <source>
        <dbReference type="ARBA" id="ARBA00022749"/>
    </source>
</evidence>
<evidence type="ECO:0000256" key="16">
    <source>
        <dbReference type="PIRSR" id="PIRSR000130-3"/>
    </source>
</evidence>
<dbReference type="SUPFAM" id="SSF51412">
    <property type="entry name" value="Inosine monophosphate dehydrogenase (IMPDH)"/>
    <property type="match status" value="1"/>
</dbReference>
<keyword evidence="7 13" id="KW-0658">Purine biosynthesis</keyword>
<feature type="binding site" description="in other chain" evidence="13 17">
    <location>
        <position position="307"/>
    </location>
    <ligand>
        <name>K(+)</name>
        <dbReference type="ChEBI" id="CHEBI:29103"/>
        <note>ligand shared between two tetrameric partners</note>
    </ligand>
</feature>
<dbReference type="Gene3D" id="3.20.20.70">
    <property type="entry name" value="Aldolase class I"/>
    <property type="match status" value="1"/>
</dbReference>
<evidence type="ECO:0000256" key="15">
    <source>
        <dbReference type="PIRSR" id="PIRSR000130-2"/>
    </source>
</evidence>
<feature type="binding site" evidence="13 15">
    <location>
        <begin position="392"/>
        <end position="396"/>
    </location>
    <ligand>
        <name>IMP</name>
        <dbReference type="ChEBI" id="CHEBI:58053"/>
    </ligand>
</feature>
<evidence type="ECO:0000256" key="3">
    <source>
        <dbReference type="ARBA" id="ARBA00011881"/>
    </source>
</evidence>
<feature type="binding site" evidence="13 15">
    <location>
        <begin position="345"/>
        <end position="347"/>
    </location>
    <ligand>
        <name>IMP</name>
        <dbReference type="ChEBI" id="CHEBI:58053"/>
    </ligand>
</feature>
<dbReference type="InterPro" id="IPR013785">
    <property type="entry name" value="Aldolase_TIM"/>
</dbReference>
<evidence type="ECO:0000256" key="18">
    <source>
        <dbReference type="PROSITE-ProRule" id="PRU00703"/>
    </source>
</evidence>
<feature type="active site" description="Proton acceptor" evidence="13 14">
    <location>
        <position position="414"/>
    </location>
</feature>
<dbReference type="PIRSF" id="PIRSF000130">
    <property type="entry name" value="IMPDH"/>
    <property type="match status" value="1"/>
</dbReference>
<comment type="catalytic activity">
    <reaction evidence="12 13 20">
        <text>IMP + NAD(+) + H2O = XMP + NADH + H(+)</text>
        <dbReference type="Rhea" id="RHEA:11708"/>
        <dbReference type="ChEBI" id="CHEBI:15377"/>
        <dbReference type="ChEBI" id="CHEBI:15378"/>
        <dbReference type="ChEBI" id="CHEBI:57464"/>
        <dbReference type="ChEBI" id="CHEBI:57540"/>
        <dbReference type="ChEBI" id="CHEBI:57945"/>
        <dbReference type="ChEBI" id="CHEBI:58053"/>
        <dbReference type="EC" id="1.1.1.205"/>
    </reaction>
</comment>
<keyword evidence="5" id="KW-0677">Repeat</keyword>
<dbReference type="PROSITE" id="PS51371">
    <property type="entry name" value="CBS"/>
    <property type="match status" value="2"/>
</dbReference>
<keyword evidence="9 13" id="KW-0560">Oxidoreductase</keyword>
<comment type="activity regulation">
    <text evidence="13">Mycophenolic acid (MPA) is a non-competitive inhibitor that prevents formation of the closed enzyme conformation by binding to the same site as the amobile flap. In contrast, mizoribine monophosphate (MZP) is a competitive inhibitor that induces the closed conformation. MPA is a potent inhibitor of mammalian IMPDHs but a poor inhibitor of the bacterial enzymes. MZP is a more potent inhibitor of bacterial IMPDH.</text>
</comment>
<proteinExistence type="inferred from homology"/>
<comment type="function">
    <text evidence="13">Catalyzes the conversion of inosine 5'-phosphate (IMP) to xanthosine 5'-phosphate (XMP), the first committed and rate-limiting step in the de novo synthesis of guanine nucleotides, and therefore plays an important role in the regulation of cell growth.</text>
</comment>
<evidence type="ECO:0000313" key="23">
    <source>
        <dbReference type="Proteomes" id="UP000633205"/>
    </source>
</evidence>
<feature type="active site" description="Thioimidate intermediate" evidence="13 14">
    <location>
        <position position="312"/>
    </location>
</feature>
<comment type="subunit">
    <text evidence="3 13">Homotetramer.</text>
</comment>
<dbReference type="SMART" id="SM00116">
    <property type="entry name" value="CBS"/>
    <property type="match status" value="2"/>
</dbReference>
<evidence type="ECO:0000256" key="4">
    <source>
        <dbReference type="ARBA" id="ARBA00022723"/>
    </source>
</evidence>
<keyword evidence="4 13" id="KW-0479">Metal-binding</keyword>
<feature type="binding site" evidence="13 15">
    <location>
        <position position="429"/>
    </location>
    <ligand>
        <name>IMP</name>
        <dbReference type="ChEBI" id="CHEBI:58053"/>
    </ligand>
</feature>
<dbReference type="AlphaFoldDB" id="A0A916YGS7"/>
<feature type="binding site" evidence="13 15">
    <location>
        <position position="310"/>
    </location>
    <ligand>
        <name>IMP</name>
        <dbReference type="ChEBI" id="CHEBI:58053"/>
    </ligand>
</feature>
<evidence type="ECO:0000256" key="8">
    <source>
        <dbReference type="ARBA" id="ARBA00022958"/>
    </source>
</evidence>